<protein>
    <submittedName>
        <fullName evidence="4">NAD(P)-binding domain-containing protein</fullName>
    </submittedName>
</protein>
<evidence type="ECO:0000256" key="2">
    <source>
        <dbReference type="ARBA" id="ARBA00023027"/>
    </source>
</evidence>
<dbReference type="SUPFAM" id="SSF51735">
    <property type="entry name" value="NAD(P)-binding Rossmann-fold domains"/>
    <property type="match status" value="1"/>
</dbReference>
<dbReference type="Pfam" id="PF02826">
    <property type="entry name" value="2-Hacid_dh_C"/>
    <property type="match status" value="1"/>
</dbReference>
<dbReference type="AlphaFoldDB" id="A0A7L4YN90"/>
<feature type="domain" description="D-isomer specific 2-hydroxyacid dehydrogenase NAD-binding" evidence="3">
    <location>
        <begin position="142"/>
        <end position="312"/>
    </location>
</feature>
<dbReference type="InParanoid" id="A0A7L4YN90"/>
<reference evidence="4 5" key="1">
    <citation type="journal article" date="2018" name="Int. J. Syst. Evol. Microbiol.">
        <title>Epidermidibacterium keratini gen. nov., sp. nov., a member of the family Sporichthyaceae, isolated from keratin epidermis.</title>
        <authorList>
            <person name="Lee D.G."/>
            <person name="Trujillo M.E."/>
            <person name="Kang S."/>
            <person name="Nam J.J."/>
            <person name="Kim Y.J."/>
        </authorList>
    </citation>
    <scope>NUCLEOTIDE SEQUENCE [LARGE SCALE GENOMIC DNA]</scope>
    <source>
        <strain evidence="4 5">EPI-7</strain>
    </source>
</reference>
<dbReference type="OrthoDB" id="4324715at2"/>
<dbReference type="EMBL" id="CP047156">
    <property type="protein sequence ID" value="QHC00751.1"/>
    <property type="molecule type" value="Genomic_DNA"/>
</dbReference>
<accession>A0A7L4YN90</accession>
<dbReference type="RefSeq" id="WP_159545544.1">
    <property type="nucleotide sequence ID" value="NZ_CP047156.1"/>
</dbReference>
<dbReference type="GO" id="GO:0016491">
    <property type="term" value="F:oxidoreductase activity"/>
    <property type="evidence" value="ECO:0007669"/>
    <property type="project" value="UniProtKB-KW"/>
</dbReference>
<sequence length="351" mass="38347">MSQDKLRVVIGVPMGEDLRQQVAEVDPRIDVIYDETLFPWPRYVGDHHGTPAGERSDSERDRFYDYVSSGDALYGIPELRPSGLRRAIEQGPQLRWVQATQAGAGAFVVAAKLDAGQGDRVTITTAAGVHAIPLAEFAIFGMLAGSQELARLQRQQRAHEWVAERKPKVRLDGATCLIIGMGEIGKAIASRAEAMGMRVLGIKRRPEQMENVERVGSLDELSSMVAEADHVVITLPGTEQTQHLVDAELIAAMKEGVTIVNVGRGSVIDEAALVDALRSGHVASAALDVFEREPLPADSPLWDLEQVIVSPHDAALDVDEERRCVELFADNLRRYLDGDDLRNVVDVASGY</sequence>
<keyword evidence="5" id="KW-1185">Reference proteome</keyword>
<dbReference type="Gene3D" id="3.40.50.720">
    <property type="entry name" value="NAD(P)-binding Rossmann-like Domain"/>
    <property type="match status" value="2"/>
</dbReference>
<keyword evidence="1" id="KW-0560">Oxidoreductase</keyword>
<dbReference type="PANTHER" id="PTHR43333">
    <property type="entry name" value="2-HACID_DH_C DOMAIN-CONTAINING PROTEIN"/>
    <property type="match status" value="1"/>
</dbReference>
<dbReference type="PANTHER" id="PTHR43333:SF1">
    <property type="entry name" value="D-ISOMER SPECIFIC 2-HYDROXYACID DEHYDROGENASE NAD-BINDING DOMAIN-CONTAINING PROTEIN"/>
    <property type="match status" value="1"/>
</dbReference>
<dbReference type="InterPro" id="IPR006140">
    <property type="entry name" value="D-isomer_DH_NAD-bd"/>
</dbReference>
<dbReference type="GO" id="GO:0051287">
    <property type="term" value="F:NAD binding"/>
    <property type="evidence" value="ECO:0007669"/>
    <property type="project" value="InterPro"/>
</dbReference>
<dbReference type="CDD" id="cd05300">
    <property type="entry name" value="2-Hacid_dh_1"/>
    <property type="match status" value="1"/>
</dbReference>
<organism evidence="4 5">
    <name type="scientific">Epidermidibacterium keratini</name>
    <dbReference type="NCBI Taxonomy" id="1891644"/>
    <lineage>
        <taxon>Bacteria</taxon>
        <taxon>Bacillati</taxon>
        <taxon>Actinomycetota</taxon>
        <taxon>Actinomycetes</taxon>
        <taxon>Sporichthyales</taxon>
        <taxon>Sporichthyaceae</taxon>
        <taxon>Epidermidibacterium</taxon>
    </lineage>
</organism>
<dbReference type="Proteomes" id="UP000463857">
    <property type="component" value="Chromosome"/>
</dbReference>
<proteinExistence type="predicted"/>
<evidence type="ECO:0000256" key="1">
    <source>
        <dbReference type="ARBA" id="ARBA00023002"/>
    </source>
</evidence>
<dbReference type="KEGG" id="eke:EK0264_10925"/>
<gene>
    <name evidence="4" type="ORF">EK0264_10925</name>
</gene>
<dbReference type="InterPro" id="IPR036291">
    <property type="entry name" value="NAD(P)-bd_dom_sf"/>
</dbReference>
<evidence type="ECO:0000313" key="4">
    <source>
        <dbReference type="EMBL" id="QHC00751.1"/>
    </source>
</evidence>
<keyword evidence="2" id="KW-0520">NAD</keyword>
<name>A0A7L4YN90_9ACTN</name>
<evidence type="ECO:0000313" key="5">
    <source>
        <dbReference type="Proteomes" id="UP000463857"/>
    </source>
</evidence>
<evidence type="ECO:0000259" key="3">
    <source>
        <dbReference type="Pfam" id="PF02826"/>
    </source>
</evidence>